<dbReference type="InterPro" id="IPR014974">
    <property type="entry name" value="DUF1833"/>
</dbReference>
<dbReference type="Pfam" id="PF08875">
    <property type="entry name" value="DUF1833"/>
    <property type="match status" value="1"/>
</dbReference>
<dbReference type="Proteomes" id="UP000887320">
    <property type="component" value="Unassembled WGS sequence"/>
</dbReference>
<dbReference type="RefSeq" id="WP_234622644.1">
    <property type="nucleotide sequence ID" value="NZ_JAHWXT010000001.1"/>
</dbReference>
<name>A0A8X8GBV5_ACIGI</name>
<accession>A0A8X8GBV5</accession>
<proteinExistence type="predicted"/>
<dbReference type="EMBL" id="JAHWXT010000001">
    <property type="protein sequence ID" value="MCF0263393.1"/>
    <property type="molecule type" value="Genomic_DNA"/>
</dbReference>
<dbReference type="AlphaFoldDB" id="A0A8X8GBV5"/>
<gene>
    <name evidence="1" type="ORF">KW868_02740</name>
</gene>
<reference evidence="1" key="1">
    <citation type="submission" date="2021-07" db="EMBL/GenBank/DDBJ databases">
        <authorList>
            <person name="Fernandez M."/>
            <person name="Pereira P."/>
            <person name="Torres Tejerizo G.A."/>
            <person name="Gonzalez P."/>
            <person name="Agostini E."/>
        </authorList>
    </citation>
    <scope>NUCLEOTIDE SEQUENCE</scope>
    <source>
        <strain evidence="1">SFC 500-1A</strain>
    </source>
</reference>
<comment type="caution">
    <text evidence="1">The sequence shown here is derived from an EMBL/GenBank/DDBJ whole genome shotgun (WGS) entry which is preliminary data.</text>
</comment>
<evidence type="ECO:0000313" key="2">
    <source>
        <dbReference type="Proteomes" id="UP000887320"/>
    </source>
</evidence>
<organism evidence="1 2">
    <name type="scientific">Acinetobacter guillouiae</name>
    <name type="common">Acinetobacter genomosp. 11</name>
    <dbReference type="NCBI Taxonomy" id="106649"/>
    <lineage>
        <taxon>Bacteria</taxon>
        <taxon>Pseudomonadati</taxon>
        <taxon>Pseudomonadota</taxon>
        <taxon>Gammaproteobacteria</taxon>
        <taxon>Moraxellales</taxon>
        <taxon>Moraxellaceae</taxon>
        <taxon>Acinetobacter</taxon>
    </lineage>
</organism>
<evidence type="ECO:0000313" key="1">
    <source>
        <dbReference type="EMBL" id="MCF0263393.1"/>
    </source>
</evidence>
<protein>
    <submittedName>
        <fullName evidence="1">DUF1833 domain-containing protein</fullName>
    </submittedName>
</protein>
<sequence length="161" mass="18218">MSDYVSFFLNAGGGVTQLECIEISHPSFSKVYRYVKNDTQGITASNQNYDYKPMSIKRNNVTNDLDQTLSITLADMDDELMDEVKKIHSSAFRKIKPECSFKIYRDDDLTEPMISMPALEIPSVSKDTSGLATFDAQAPQLNSVRTGRIYTIEEFPLLRRA</sequence>